<dbReference type="InterPro" id="IPR006553">
    <property type="entry name" value="Leu-rich_rpt_Cys-con_subtyp"/>
</dbReference>
<dbReference type="GO" id="GO:0006913">
    <property type="term" value="P:nucleocytoplasmic transport"/>
    <property type="evidence" value="ECO:0007669"/>
    <property type="project" value="TreeGrafter"/>
</dbReference>
<gene>
    <name evidence="5" type="ORF">TrCOL_g13238</name>
</gene>
<keyword evidence="2" id="KW-0433">Leucine-rich repeat</keyword>
<accession>A0A9W7L6T0</accession>
<keyword evidence="3" id="KW-0677">Repeat</keyword>
<evidence type="ECO:0000256" key="3">
    <source>
        <dbReference type="ARBA" id="ARBA00022737"/>
    </source>
</evidence>
<keyword evidence="1" id="KW-0343">GTPase activation</keyword>
<evidence type="ECO:0000313" key="5">
    <source>
        <dbReference type="EMBL" id="GMI33906.1"/>
    </source>
</evidence>
<dbReference type="OrthoDB" id="6500038at2759"/>
<dbReference type="SMART" id="SM00367">
    <property type="entry name" value="LRR_CC"/>
    <property type="match status" value="5"/>
</dbReference>
<feature type="region of interest" description="Disordered" evidence="4">
    <location>
        <begin position="556"/>
        <end position="575"/>
    </location>
</feature>
<feature type="region of interest" description="Disordered" evidence="4">
    <location>
        <begin position="343"/>
        <end position="369"/>
    </location>
</feature>
<dbReference type="GO" id="GO:0005634">
    <property type="term" value="C:nucleus"/>
    <property type="evidence" value="ECO:0007669"/>
    <property type="project" value="TreeGrafter"/>
</dbReference>
<protein>
    <recommendedName>
        <fullName evidence="7">RNI-like protein</fullName>
    </recommendedName>
</protein>
<reference evidence="6" key="1">
    <citation type="journal article" date="2023" name="Commun. Biol.">
        <title>Genome analysis of Parmales, the sister group of diatoms, reveals the evolutionary specialization of diatoms from phago-mixotrophs to photoautotrophs.</title>
        <authorList>
            <person name="Ban H."/>
            <person name="Sato S."/>
            <person name="Yoshikawa S."/>
            <person name="Yamada K."/>
            <person name="Nakamura Y."/>
            <person name="Ichinomiya M."/>
            <person name="Sato N."/>
            <person name="Blanc-Mathieu R."/>
            <person name="Endo H."/>
            <person name="Kuwata A."/>
            <person name="Ogata H."/>
        </authorList>
    </citation>
    <scope>NUCLEOTIDE SEQUENCE [LARGE SCALE GENOMIC DNA]</scope>
</reference>
<dbReference type="PANTHER" id="PTHR24113">
    <property type="entry name" value="RAN GTPASE-ACTIVATING PROTEIN 1"/>
    <property type="match status" value="1"/>
</dbReference>
<evidence type="ECO:0000256" key="4">
    <source>
        <dbReference type="SAM" id="MobiDB-lite"/>
    </source>
</evidence>
<dbReference type="InterPro" id="IPR027038">
    <property type="entry name" value="RanGap"/>
</dbReference>
<dbReference type="PANTHER" id="PTHR24113:SF12">
    <property type="entry name" value="RAN GTPASE-ACTIVATING PROTEIN 1"/>
    <property type="match status" value="1"/>
</dbReference>
<dbReference type="PROSITE" id="PS51450">
    <property type="entry name" value="LRR"/>
    <property type="match status" value="1"/>
</dbReference>
<feature type="compositionally biased region" description="Basic residues" evidence="4">
    <location>
        <begin position="348"/>
        <end position="366"/>
    </location>
</feature>
<dbReference type="InterPro" id="IPR032675">
    <property type="entry name" value="LRR_dom_sf"/>
</dbReference>
<name>A0A9W7L6T0_9STRA</name>
<organism evidence="5 6">
    <name type="scientific">Triparma columacea</name>
    <dbReference type="NCBI Taxonomy" id="722753"/>
    <lineage>
        <taxon>Eukaryota</taxon>
        <taxon>Sar</taxon>
        <taxon>Stramenopiles</taxon>
        <taxon>Ochrophyta</taxon>
        <taxon>Bolidophyceae</taxon>
        <taxon>Parmales</taxon>
        <taxon>Triparmaceae</taxon>
        <taxon>Triparma</taxon>
    </lineage>
</organism>
<proteinExistence type="predicted"/>
<feature type="compositionally biased region" description="Low complexity" evidence="4">
    <location>
        <begin position="186"/>
        <end position="208"/>
    </location>
</feature>
<dbReference type="AlphaFoldDB" id="A0A9W7L6T0"/>
<dbReference type="GO" id="GO:0031267">
    <property type="term" value="F:small GTPase binding"/>
    <property type="evidence" value="ECO:0007669"/>
    <property type="project" value="TreeGrafter"/>
</dbReference>
<feature type="region of interest" description="Disordered" evidence="4">
    <location>
        <begin position="178"/>
        <end position="242"/>
    </location>
</feature>
<dbReference type="GO" id="GO:0005096">
    <property type="term" value="F:GTPase activator activity"/>
    <property type="evidence" value="ECO:0007669"/>
    <property type="project" value="UniProtKB-KW"/>
</dbReference>
<sequence length="609" mass="63668">MNTSSLFHDSDLNPSNFSPFEVTVAKSHPHKATMLTVSANDANEERRKILTYQSKYIQKCEEEGTAPSSCILRNIRKETMPLSNLLLGDKGVNALVMSITPNLRDLDLSSNGLTSSSLLLLSPYLPASSITSLNLARNSITDAGASSLFQVLRYSKLRSLCLSGNKIGDRGIQGLLESSSNDGVTSASSAPPVPSNPNSSGEFGSSPPGSHPEGRIDPPVDPLPHSPAPPSSSAPPSRSPRASLAYVEPPLEVLNLSSNLLTPSGFQTVATFLSEGPFRLRKLDLSWNTGGDAGCLAMVSGLGKRGTQAMESLNLSFNGVTDSGGAGVFGALFVIFGGEVGGEEGKGGGKKGGKKGKGTQGKKKGVKQLGKTLNESVREIASTLREGGNDECEEEDGAGRSMVCSLDGVEMTLSAALSKLEARHGKGLALTGPKGPAKATVCPALTHLGISRNRLGPMSCLAMAKVLAMPACKANVVKRRRAKLMRLDSKFATSRRGGRGRGGVERQPVWEGEGCTLTYLDIGFNPLGGEGTDLVVKARGRNLEVLRIENTKDGEGGVGIEGTGRGEVGVGGGNQEEGSLEEMVVEDGGVTVTDFPGVRRAVNPKSTLR</sequence>
<evidence type="ECO:0000256" key="2">
    <source>
        <dbReference type="ARBA" id="ARBA00022614"/>
    </source>
</evidence>
<feature type="compositionally biased region" description="Pro residues" evidence="4">
    <location>
        <begin position="219"/>
        <end position="233"/>
    </location>
</feature>
<dbReference type="Pfam" id="PF13516">
    <property type="entry name" value="LRR_6"/>
    <property type="match status" value="5"/>
</dbReference>
<evidence type="ECO:0008006" key="7">
    <source>
        <dbReference type="Google" id="ProtNLM"/>
    </source>
</evidence>
<dbReference type="GO" id="GO:0048471">
    <property type="term" value="C:perinuclear region of cytoplasm"/>
    <property type="evidence" value="ECO:0007669"/>
    <property type="project" value="TreeGrafter"/>
</dbReference>
<comment type="caution">
    <text evidence="5">The sequence shown here is derived from an EMBL/GenBank/DDBJ whole genome shotgun (WGS) entry which is preliminary data.</text>
</comment>
<evidence type="ECO:0000256" key="1">
    <source>
        <dbReference type="ARBA" id="ARBA00022468"/>
    </source>
</evidence>
<dbReference type="Proteomes" id="UP001165065">
    <property type="component" value="Unassembled WGS sequence"/>
</dbReference>
<dbReference type="SMART" id="SM00368">
    <property type="entry name" value="LRR_RI"/>
    <property type="match status" value="7"/>
</dbReference>
<dbReference type="SUPFAM" id="SSF52047">
    <property type="entry name" value="RNI-like"/>
    <property type="match status" value="1"/>
</dbReference>
<dbReference type="GO" id="GO:0005829">
    <property type="term" value="C:cytosol"/>
    <property type="evidence" value="ECO:0007669"/>
    <property type="project" value="TreeGrafter"/>
</dbReference>
<dbReference type="EMBL" id="BRYA01000036">
    <property type="protein sequence ID" value="GMI33906.1"/>
    <property type="molecule type" value="Genomic_DNA"/>
</dbReference>
<dbReference type="Gene3D" id="3.80.10.10">
    <property type="entry name" value="Ribonuclease Inhibitor"/>
    <property type="match status" value="3"/>
</dbReference>
<keyword evidence="6" id="KW-1185">Reference proteome</keyword>
<dbReference type="InterPro" id="IPR001611">
    <property type="entry name" value="Leu-rich_rpt"/>
</dbReference>
<evidence type="ECO:0000313" key="6">
    <source>
        <dbReference type="Proteomes" id="UP001165065"/>
    </source>
</evidence>